<dbReference type="OMA" id="GHTISMW"/>
<dbReference type="Pfam" id="PF24545">
    <property type="entry name" value="Ig_TPPC8_1st"/>
    <property type="match status" value="1"/>
</dbReference>
<sequence>MTLNLSKLPASNNNTKDDSCESIEVDLDEISLKTVDQYSPWFSIYRDTFFSYYRPLDYETFDHPVAWLMITSTSNPDPVAALTQLLEKSNKLNLGAFVDPDTLKYFILIFDPKKDNMNDVQVIFEKMKKTFGLHCDLLALPSRASTSSPIGHISSTSDKPNIWSPYRDTNQKPLLTPIHQLDPSGIRSGSRSGFPGQHFGPSELNSIGDLVKKMTLESIIPFLERKMHHMNEQVASSRRGFTGRLLNVSRRYFNTSRPNSPSPTGSTPNNYTYNSPEGQMRKLGDLAFMLRDFNLAQSTYESVKKDFQSDKSWNFYSAAQMMIGVCLLLSDDSELGQKLDVERYFDKSLSHFTTSKLWVSATRTCFIYFQLFTYLERFNDIPTLLNYLISEESDLRSGLCLEQIAYAYLSMNRPHQRKYAYYLTLAGSRYNRCNQREHAYNCYLKSHRAFQIGQPIELDDGGNNNNNGEVVRVKKSNPSLYKTLYLATKRIQQSPQTQAQYLKEFLYTYDNYVKSTSHELLLEPQYYLPIPQIDPLKINIELENSFDPKFHTKDQSHIWEDLETQVFGKDTKLDLKTGLIKNTKLCEVEGGNWCLVNEPLLIKLIISNPLQLSLNLSKLKLDCNYEGEKNESEVEGEESGEAFDLSKIDDFILSGGKKVELVYKLTPKLSGKILIKGLFFTLNESASSYKSFNSEQNSKHNKDNLVINAIEEMPQIQVDFPSPPEQILSGEVVSTLVELKNTGSKTCTKIWVKLSHSTFFSFTSSEVDLESHPLTSVMEVDNKVPDPSLVELDLTKFTPQGLEPGSTISLPLHIRGDRIGNHQFYLLFYCKSEQKQLYRTSRSILPLTVQPSLKINAFTRPSTLGLDQFILGVEVENVHNELEFNICQLSTSSLSWTVKPINIKQNINKEDTTQLKKLELNNNKGNLIHYFTIKKDKSNINGNGEINWDSPEAHLAKSLQDLVLDAKKFNPINPIQLTYTDIPLHGRDTSLSQNPTNSLYLASRSQFYKSSLSAHSKFISNTQRDSIFPLFMSNDIDMSLHWEVKNTGTDTKTQRRGHHFIIGINFSIPQNPLLDIVPIKSNSNLANSKSIPQQQKAIRALFESTAIEKSNLIQHLLNYQKFKNELNIKILSTCSDKIKQNFRKYPICKVPVKFLVTNTSWNRFNKVNLLLINNANSSGESSSNNRQSLQVGGLIEEFDPNNEYSSNGAGIIELYKEKNPQTLHFQWNGQTSLEFTLNPQETRELECTAIITYPGIYNLNSWQLRAQVTEMGEALEDQVIYQVLKQFAQNQSLISLDNSYLHSPTSALLCQVVNDDEYEC</sequence>
<proteinExistence type="predicted"/>
<dbReference type="PANTHER" id="PTHR12975:SF6">
    <property type="entry name" value="TRAFFICKING PROTEIN PARTICLE COMPLEX SUBUNIT 8"/>
    <property type="match status" value="1"/>
</dbReference>
<dbReference type="EMBL" id="KQ964590">
    <property type="protein sequence ID" value="KXN68172.1"/>
    <property type="molecule type" value="Genomic_DNA"/>
</dbReference>
<evidence type="ECO:0000259" key="4">
    <source>
        <dbReference type="Pfam" id="PF24545"/>
    </source>
</evidence>
<evidence type="ECO:0000313" key="6">
    <source>
        <dbReference type="Proteomes" id="UP000070444"/>
    </source>
</evidence>
<evidence type="ECO:0000313" key="5">
    <source>
        <dbReference type="EMBL" id="KXN68172.1"/>
    </source>
</evidence>
<dbReference type="STRING" id="796925.A0A137NZK8"/>
<accession>A0A137NZK8</accession>
<evidence type="ECO:0000259" key="2">
    <source>
        <dbReference type="Pfam" id="PF24542"/>
    </source>
</evidence>
<feature type="domain" description="TPPC8 first Ig-like" evidence="4">
    <location>
        <begin position="554"/>
        <end position="705"/>
    </location>
</feature>
<keyword evidence="6" id="KW-1185">Reference proteome</keyword>
<feature type="domain" description="TPPC8 second Ig-like" evidence="3">
    <location>
        <begin position="730"/>
        <end position="839"/>
    </location>
</feature>
<feature type="region of interest" description="Disordered" evidence="1">
    <location>
        <begin position="253"/>
        <end position="274"/>
    </location>
</feature>
<dbReference type="InterPro" id="IPR024420">
    <property type="entry name" value="TRAPP_III_complex_Trs85"/>
</dbReference>
<dbReference type="OrthoDB" id="437922at2759"/>
<evidence type="ECO:0008006" key="7">
    <source>
        <dbReference type="Google" id="ProtNLM"/>
    </source>
</evidence>
<organism evidence="5 6">
    <name type="scientific">Conidiobolus coronatus (strain ATCC 28846 / CBS 209.66 / NRRL 28638)</name>
    <name type="common">Delacroixia coronata</name>
    <dbReference type="NCBI Taxonomy" id="796925"/>
    <lineage>
        <taxon>Eukaryota</taxon>
        <taxon>Fungi</taxon>
        <taxon>Fungi incertae sedis</taxon>
        <taxon>Zoopagomycota</taxon>
        <taxon>Entomophthoromycotina</taxon>
        <taxon>Entomophthoromycetes</taxon>
        <taxon>Entomophthorales</taxon>
        <taxon>Ancylistaceae</taxon>
        <taxon>Conidiobolus</taxon>
    </lineage>
</organism>
<dbReference type="GO" id="GO:1990072">
    <property type="term" value="C:TRAPPIII protein complex"/>
    <property type="evidence" value="ECO:0007669"/>
    <property type="project" value="TreeGrafter"/>
</dbReference>
<dbReference type="InterPro" id="IPR057651">
    <property type="entry name" value="Ig_TPPC8_C"/>
</dbReference>
<evidence type="ECO:0000259" key="3">
    <source>
        <dbReference type="Pfam" id="PF24544"/>
    </source>
</evidence>
<gene>
    <name evidence="5" type="ORF">CONCODRAFT_19144</name>
</gene>
<reference evidence="5 6" key="1">
    <citation type="journal article" date="2015" name="Genome Biol. Evol.">
        <title>Phylogenomic analyses indicate that early fungi evolved digesting cell walls of algal ancestors of land plants.</title>
        <authorList>
            <person name="Chang Y."/>
            <person name="Wang S."/>
            <person name="Sekimoto S."/>
            <person name="Aerts A.L."/>
            <person name="Choi C."/>
            <person name="Clum A."/>
            <person name="LaButti K.M."/>
            <person name="Lindquist E.A."/>
            <person name="Yee Ngan C."/>
            <person name="Ohm R.A."/>
            <person name="Salamov A.A."/>
            <person name="Grigoriev I.V."/>
            <person name="Spatafora J.W."/>
            <person name="Berbee M.L."/>
        </authorList>
    </citation>
    <scope>NUCLEOTIDE SEQUENCE [LARGE SCALE GENOMIC DNA]</scope>
    <source>
        <strain evidence="5 6">NRRL 28638</strain>
    </source>
</reference>
<dbReference type="Pfam" id="PF24542">
    <property type="entry name" value="Ig_TPPC8_C"/>
    <property type="match status" value="1"/>
</dbReference>
<dbReference type="Proteomes" id="UP000070444">
    <property type="component" value="Unassembled WGS sequence"/>
</dbReference>
<feature type="domain" description="TPPC8 C-terminal Ig-like" evidence="2">
    <location>
        <begin position="1135"/>
        <end position="1266"/>
    </location>
</feature>
<name>A0A137NZK8_CONC2</name>
<dbReference type="InterPro" id="IPR058541">
    <property type="entry name" value="Ig_TPPC8_1st"/>
</dbReference>
<dbReference type="PANTHER" id="PTHR12975">
    <property type="entry name" value="TRANSPORT PROTEIN TRAPP"/>
    <property type="match status" value="1"/>
</dbReference>
<dbReference type="Pfam" id="PF24544">
    <property type="entry name" value="Ig_TPPC8_2nd"/>
    <property type="match status" value="1"/>
</dbReference>
<protein>
    <recommendedName>
        <fullName evidence="7">Trafficking protein particle complex subunit 8</fullName>
    </recommendedName>
</protein>
<feature type="compositionally biased region" description="Low complexity" evidence="1">
    <location>
        <begin position="254"/>
        <end position="272"/>
    </location>
</feature>
<evidence type="ECO:0000256" key="1">
    <source>
        <dbReference type="SAM" id="MobiDB-lite"/>
    </source>
</evidence>
<dbReference type="InterPro" id="IPR058538">
    <property type="entry name" value="Ig_TPPC8_2nd"/>
</dbReference>
<dbReference type="Pfam" id="PF12739">
    <property type="entry name" value="TRAPPC-Trs85"/>
    <property type="match status" value="1"/>
</dbReference>